<accession>A0ACC3CC84</accession>
<protein>
    <submittedName>
        <fullName evidence="1">Uncharacterized protein</fullName>
    </submittedName>
</protein>
<sequence>MDPHALTVGQLRAELTRRGIDARGVKAVLVARLAAADGAAAAGLPASAPAAVPRPVLVAPLLTSPPPPLLAPPTPAGVADVPVPDDAAAAAAAAAAADAAAAATATADAAVTAADVAATAAAAAAAAEPDRNVLVKRGRTWEGGGAPPPLPASGSGGLPTTTAAGGGGMTGPAAAAAAAGRAGGAAAAAGGGAAGAAGAAATPADGGGAKRPRHTSPRPTGPSREVLEAEKFRGVATGVLIGTTVWVTSAQEMNGLWDGTGGYGKGSLSRGGPFFALADTAVAAASVGTKGRALRNLSSLEAAAATTPDGAASAAAVERAAQRRAVEHLALGLPEAYHAAFEAAPPRLRIHPLVRGGSGSAGLLPAAEPLDAAAAWATFCGRSAGGAAFAAAYASYRFYRGSGWAPRSGAKYGVDWVLYKVGAARHAHASFCVVLSARGLPVGGTPPVGQGEGGGGSCEPLDASWVAVQNRLRLVKNVAKTLLYTEVVDPAAPGGRVTPAGVADRDAWLARATVVELRIDRWTAC</sequence>
<dbReference type="Proteomes" id="UP000798662">
    <property type="component" value="Chromosome 3"/>
</dbReference>
<organism evidence="1 2">
    <name type="scientific">Pyropia yezoensis</name>
    <name type="common">Susabi-nori</name>
    <name type="synonym">Porphyra yezoensis</name>
    <dbReference type="NCBI Taxonomy" id="2788"/>
    <lineage>
        <taxon>Eukaryota</taxon>
        <taxon>Rhodophyta</taxon>
        <taxon>Bangiophyceae</taxon>
        <taxon>Bangiales</taxon>
        <taxon>Bangiaceae</taxon>
        <taxon>Pyropia</taxon>
    </lineage>
</organism>
<gene>
    <name evidence="1" type="ORF">I4F81_009909</name>
</gene>
<proteinExistence type="predicted"/>
<evidence type="ECO:0000313" key="1">
    <source>
        <dbReference type="EMBL" id="KAK1867402.1"/>
    </source>
</evidence>
<name>A0ACC3CC84_PYRYE</name>
<evidence type="ECO:0000313" key="2">
    <source>
        <dbReference type="Proteomes" id="UP000798662"/>
    </source>
</evidence>
<reference evidence="1" key="1">
    <citation type="submission" date="2019-11" db="EMBL/GenBank/DDBJ databases">
        <title>Nori genome reveals adaptations in red seaweeds to the harsh intertidal environment.</title>
        <authorList>
            <person name="Wang D."/>
            <person name="Mao Y."/>
        </authorList>
    </citation>
    <scope>NUCLEOTIDE SEQUENCE</scope>
    <source>
        <tissue evidence="1">Gametophyte</tissue>
    </source>
</reference>
<dbReference type="EMBL" id="CM020620">
    <property type="protein sequence ID" value="KAK1867402.1"/>
    <property type="molecule type" value="Genomic_DNA"/>
</dbReference>
<comment type="caution">
    <text evidence="1">The sequence shown here is derived from an EMBL/GenBank/DDBJ whole genome shotgun (WGS) entry which is preliminary data.</text>
</comment>
<keyword evidence="2" id="KW-1185">Reference proteome</keyword>